<dbReference type="Proteomes" id="UP001519343">
    <property type="component" value="Unassembled WGS sequence"/>
</dbReference>
<evidence type="ECO:0000313" key="2">
    <source>
        <dbReference type="Proteomes" id="UP001519343"/>
    </source>
</evidence>
<protein>
    <submittedName>
        <fullName evidence="1">Uncharacterized protein</fullName>
    </submittedName>
</protein>
<dbReference type="EMBL" id="JAGGKT010000015">
    <property type="protein sequence ID" value="MBP1934004.1"/>
    <property type="molecule type" value="Genomic_DNA"/>
</dbReference>
<name>A0ABS4GUQ8_9BACL</name>
<accession>A0ABS4GUQ8</accession>
<proteinExistence type="predicted"/>
<gene>
    <name evidence="1" type="ORF">J2Z37_004021</name>
</gene>
<sequence length="174" mass="19232">MVGGAGGWGWRFVVVRIAEFGVAKVAGGREFGGLRRRYFSPTPHFPMVRGLQRPYLPKIDPSSPQNPQIAATRSGRIRKLAFFPQIASPRSASPPRIPRGLSSRYFSPTPHFSKVRGLQRPYLLKTSPSSSQNPKIEAPRSASVRLGFLVDSGDAISPQLPIFLWFADSRDLIC</sequence>
<reference evidence="1 2" key="1">
    <citation type="submission" date="2021-03" db="EMBL/GenBank/DDBJ databases">
        <title>Genomic Encyclopedia of Type Strains, Phase IV (KMG-IV): sequencing the most valuable type-strain genomes for metagenomic binning, comparative biology and taxonomic classification.</title>
        <authorList>
            <person name="Goeker M."/>
        </authorList>
    </citation>
    <scope>NUCLEOTIDE SEQUENCE [LARGE SCALE GENOMIC DNA]</scope>
    <source>
        <strain evidence="1 2">DSM 24738</strain>
    </source>
</reference>
<keyword evidence="2" id="KW-1185">Reference proteome</keyword>
<comment type="caution">
    <text evidence="1">The sequence shown here is derived from an EMBL/GenBank/DDBJ whole genome shotgun (WGS) entry which is preliminary data.</text>
</comment>
<evidence type="ECO:0000313" key="1">
    <source>
        <dbReference type="EMBL" id="MBP1934004.1"/>
    </source>
</evidence>
<organism evidence="1 2">
    <name type="scientific">Ammoniphilus resinae</name>
    <dbReference type="NCBI Taxonomy" id="861532"/>
    <lineage>
        <taxon>Bacteria</taxon>
        <taxon>Bacillati</taxon>
        <taxon>Bacillota</taxon>
        <taxon>Bacilli</taxon>
        <taxon>Bacillales</taxon>
        <taxon>Paenibacillaceae</taxon>
        <taxon>Aneurinibacillus group</taxon>
        <taxon>Ammoniphilus</taxon>
    </lineage>
</organism>